<feature type="domain" description="SGNH hydrolase-type esterase" evidence="3">
    <location>
        <begin position="202"/>
        <end position="358"/>
    </location>
</feature>
<keyword evidence="4" id="KW-0378">Hydrolase</keyword>
<comment type="caution">
    <text evidence="4">The sequence shown here is derived from an EMBL/GenBank/DDBJ whole genome shotgun (WGS) entry which is preliminary data.</text>
</comment>
<dbReference type="Proteomes" id="UP000652763">
    <property type="component" value="Unassembled WGS sequence"/>
</dbReference>
<dbReference type="PROSITE" id="PS51257">
    <property type="entry name" value="PROKAR_LIPOPROTEIN"/>
    <property type="match status" value="1"/>
</dbReference>
<feature type="chain" id="PRO_5047170467" evidence="2">
    <location>
        <begin position="23"/>
        <end position="376"/>
    </location>
</feature>
<dbReference type="InterPro" id="IPR006311">
    <property type="entry name" value="TAT_signal"/>
</dbReference>
<organism evidence="4 5">
    <name type="scientific">Arthrobacter pullicola</name>
    <dbReference type="NCBI Taxonomy" id="2762224"/>
    <lineage>
        <taxon>Bacteria</taxon>
        <taxon>Bacillati</taxon>
        <taxon>Actinomycetota</taxon>
        <taxon>Actinomycetes</taxon>
        <taxon>Micrococcales</taxon>
        <taxon>Micrococcaceae</taxon>
        <taxon>Arthrobacter</taxon>
    </lineage>
</organism>
<dbReference type="InterPro" id="IPR013830">
    <property type="entry name" value="SGNH_hydro"/>
</dbReference>
<evidence type="ECO:0000256" key="2">
    <source>
        <dbReference type="SAM" id="SignalP"/>
    </source>
</evidence>
<dbReference type="GO" id="GO:0016787">
    <property type="term" value="F:hydrolase activity"/>
    <property type="evidence" value="ECO:0007669"/>
    <property type="project" value="UniProtKB-KW"/>
</dbReference>
<dbReference type="CDD" id="cd00229">
    <property type="entry name" value="SGNH_hydrolase"/>
    <property type="match status" value="1"/>
</dbReference>
<proteinExistence type="predicted"/>
<dbReference type="EMBL" id="JACSQC010000004">
    <property type="protein sequence ID" value="MBD8044135.1"/>
    <property type="molecule type" value="Genomic_DNA"/>
</dbReference>
<dbReference type="RefSeq" id="WP_191747030.1">
    <property type="nucleotide sequence ID" value="NZ_JACSQC010000004.1"/>
</dbReference>
<evidence type="ECO:0000313" key="5">
    <source>
        <dbReference type="Proteomes" id="UP000652763"/>
    </source>
</evidence>
<evidence type="ECO:0000313" key="4">
    <source>
        <dbReference type="EMBL" id="MBD8044135.1"/>
    </source>
</evidence>
<sequence length="376" mass="39319">MTGKIIGPLRRALAAAAVLAFAAGAAGCGAAAPAGPAAAEIPASPPAEQPAGEPPVRDPVQITAKPVDTNAGPVPPPAGVPAVAWAAMLRFAELRGDAGRPLAEASADPDCSLPGPGCTWSHGAETVVWSAASGTRALRTEVFTRWMASGRTQLGWPTSSEYRFGGDYRTDFQKGSLMYVPRLGRVMAYDPGVEKSAVVIGDSQAGKDTWVGKGLASLGFAPVILGAGGTGYTRGNGTVDSYPEALEGEEWLLPWGKPALVILQGGGNDAFGPSNQAIRHNAIQLIREIRRTYPESRIVVAGVIGSGSGRRGEIDDLMRRVAAEQQLEFLSLKDWWSRYGLGSKLDDGVHLTKAGHDAAAPVFARELKGILDRPRP</sequence>
<dbReference type="Gene3D" id="3.40.50.1110">
    <property type="entry name" value="SGNH hydrolase"/>
    <property type="match status" value="1"/>
</dbReference>
<dbReference type="SUPFAM" id="SSF52266">
    <property type="entry name" value="SGNH hydrolase"/>
    <property type="match status" value="1"/>
</dbReference>
<dbReference type="Pfam" id="PF13472">
    <property type="entry name" value="Lipase_GDSL_2"/>
    <property type="match status" value="1"/>
</dbReference>
<keyword evidence="5" id="KW-1185">Reference proteome</keyword>
<dbReference type="PROSITE" id="PS51318">
    <property type="entry name" value="TAT"/>
    <property type="match status" value="1"/>
</dbReference>
<keyword evidence="2" id="KW-0732">Signal</keyword>
<reference evidence="4 5" key="1">
    <citation type="submission" date="2020-08" db="EMBL/GenBank/DDBJ databases">
        <title>A Genomic Blueprint of the Chicken Gut Microbiome.</title>
        <authorList>
            <person name="Gilroy R."/>
            <person name="Ravi A."/>
            <person name="Getino M."/>
            <person name="Pursley I."/>
            <person name="Horton D.L."/>
            <person name="Alikhan N.-F."/>
            <person name="Baker D."/>
            <person name="Gharbi K."/>
            <person name="Hall N."/>
            <person name="Watson M."/>
            <person name="Adriaenssens E.M."/>
            <person name="Foster-Nyarko E."/>
            <person name="Jarju S."/>
            <person name="Secka A."/>
            <person name="Antonio M."/>
            <person name="Oren A."/>
            <person name="Chaudhuri R."/>
            <person name="La Ragione R.M."/>
            <person name="Hildebrand F."/>
            <person name="Pallen M.J."/>
        </authorList>
    </citation>
    <scope>NUCLEOTIDE SEQUENCE [LARGE SCALE GENOMIC DNA]</scope>
    <source>
        <strain evidence="4 5">Sa2BUA2</strain>
    </source>
</reference>
<feature type="region of interest" description="Disordered" evidence="1">
    <location>
        <begin position="34"/>
        <end position="60"/>
    </location>
</feature>
<protein>
    <submittedName>
        <fullName evidence="4">SGNH/GDSL hydrolase family protein</fullName>
    </submittedName>
</protein>
<dbReference type="InterPro" id="IPR036514">
    <property type="entry name" value="SGNH_hydro_sf"/>
</dbReference>
<evidence type="ECO:0000259" key="3">
    <source>
        <dbReference type="Pfam" id="PF13472"/>
    </source>
</evidence>
<feature type="signal peptide" evidence="2">
    <location>
        <begin position="1"/>
        <end position="22"/>
    </location>
</feature>
<name>A0ABR8YIS5_9MICC</name>
<accession>A0ABR8YIS5</accession>
<evidence type="ECO:0000256" key="1">
    <source>
        <dbReference type="SAM" id="MobiDB-lite"/>
    </source>
</evidence>
<gene>
    <name evidence="4" type="ORF">H9638_09980</name>
</gene>